<keyword evidence="3" id="KW-0804">Transcription</keyword>
<dbReference type="InterPro" id="IPR005471">
    <property type="entry name" value="Tscrpt_reg_IclR_N"/>
</dbReference>
<dbReference type="InterPro" id="IPR050707">
    <property type="entry name" value="HTH_MetabolicPath_Reg"/>
</dbReference>
<evidence type="ECO:0000256" key="2">
    <source>
        <dbReference type="ARBA" id="ARBA00023125"/>
    </source>
</evidence>
<dbReference type="InterPro" id="IPR029016">
    <property type="entry name" value="GAF-like_dom_sf"/>
</dbReference>
<dbReference type="OrthoDB" id="9807558at2"/>
<organism evidence="6 7">
    <name type="scientific">Pigmentiphaga aceris</name>
    <dbReference type="NCBI Taxonomy" id="1940612"/>
    <lineage>
        <taxon>Bacteria</taxon>
        <taxon>Pseudomonadati</taxon>
        <taxon>Pseudomonadota</taxon>
        <taxon>Betaproteobacteria</taxon>
        <taxon>Burkholderiales</taxon>
        <taxon>Alcaligenaceae</taxon>
        <taxon>Pigmentiphaga</taxon>
    </lineage>
</organism>
<dbReference type="AlphaFoldDB" id="A0A5C0AYC0"/>
<gene>
    <name evidence="6" type="ORF">FXN63_17210</name>
</gene>
<dbReference type="SUPFAM" id="SSF55781">
    <property type="entry name" value="GAF domain-like"/>
    <property type="match status" value="1"/>
</dbReference>
<reference evidence="6 7" key="1">
    <citation type="submission" date="2019-08" db="EMBL/GenBank/DDBJ databases">
        <title>Amphibian skin-associated Pigmentiphaga: genome sequence and occurrence across geography and hosts.</title>
        <authorList>
            <person name="Bletz M.C."/>
            <person name="Bunk B."/>
            <person name="Sproeer C."/>
            <person name="Biwer P."/>
            <person name="Reiter S."/>
            <person name="Rabemananjara F.C.E."/>
            <person name="Schulz S."/>
            <person name="Overmann J."/>
            <person name="Vences M."/>
        </authorList>
    </citation>
    <scope>NUCLEOTIDE SEQUENCE [LARGE SCALE GENOMIC DNA]</scope>
    <source>
        <strain evidence="6 7">Mada1488</strain>
    </source>
</reference>
<accession>A0A5C0AYC0</accession>
<sequence>MVALMKYRAPCPGMALGIIDANMQSFEEGTAALESIRMDKATPRSAAAAGTQSIERAMEVLRFVASAHHRGARLTDVVDALKLSKSTARRLLGALARSGMVEQNPDNKHYVLGEEAWVLGTLANGRQRLLDAATDSVTRLAKLTGDTAFLVIPRGSYSVCVLREEGSYPIRTHLLQPGGRHPLGISAAGLAILASLPDADMESALQANAAVIAEHYPRVQLARVREMAAQTRRDRVALNPGMILEGSWALGVAITDKQGRPIGALSIAAIESRIVGARQESLSALLRTEADTVMQRINTL</sequence>
<proteinExistence type="predicted"/>
<dbReference type="EMBL" id="CP043046">
    <property type="protein sequence ID" value="QEI07388.1"/>
    <property type="molecule type" value="Genomic_DNA"/>
</dbReference>
<dbReference type="Proteomes" id="UP000325161">
    <property type="component" value="Chromosome"/>
</dbReference>
<evidence type="ECO:0000313" key="7">
    <source>
        <dbReference type="Proteomes" id="UP000325161"/>
    </source>
</evidence>
<dbReference type="Gene3D" id="1.10.10.10">
    <property type="entry name" value="Winged helix-like DNA-binding domain superfamily/Winged helix DNA-binding domain"/>
    <property type="match status" value="1"/>
</dbReference>
<dbReference type="InterPro" id="IPR036390">
    <property type="entry name" value="WH_DNA-bd_sf"/>
</dbReference>
<dbReference type="GO" id="GO:0045892">
    <property type="term" value="P:negative regulation of DNA-templated transcription"/>
    <property type="evidence" value="ECO:0007669"/>
    <property type="project" value="TreeGrafter"/>
</dbReference>
<feature type="domain" description="IclR-ED" evidence="5">
    <location>
        <begin position="115"/>
        <end position="299"/>
    </location>
</feature>
<evidence type="ECO:0000313" key="6">
    <source>
        <dbReference type="EMBL" id="QEI07388.1"/>
    </source>
</evidence>
<dbReference type="PROSITE" id="PS51077">
    <property type="entry name" value="HTH_ICLR"/>
    <property type="match status" value="1"/>
</dbReference>
<dbReference type="SMART" id="SM00346">
    <property type="entry name" value="HTH_ICLR"/>
    <property type="match status" value="1"/>
</dbReference>
<dbReference type="PANTHER" id="PTHR30136:SF39">
    <property type="entry name" value="TRANSCRIPTIONAL REGULATORY PROTEIN"/>
    <property type="match status" value="1"/>
</dbReference>
<dbReference type="PANTHER" id="PTHR30136">
    <property type="entry name" value="HELIX-TURN-HELIX TRANSCRIPTIONAL REGULATOR, ICLR FAMILY"/>
    <property type="match status" value="1"/>
</dbReference>
<name>A0A5C0AYC0_9BURK</name>
<dbReference type="Pfam" id="PF01614">
    <property type="entry name" value="IclR_C"/>
    <property type="match status" value="1"/>
</dbReference>
<dbReference type="Gene3D" id="3.30.450.40">
    <property type="match status" value="1"/>
</dbReference>
<keyword evidence="1" id="KW-0805">Transcription regulation</keyword>
<dbReference type="PROSITE" id="PS51078">
    <property type="entry name" value="ICLR_ED"/>
    <property type="match status" value="1"/>
</dbReference>
<evidence type="ECO:0000256" key="3">
    <source>
        <dbReference type="ARBA" id="ARBA00023163"/>
    </source>
</evidence>
<dbReference type="Pfam" id="PF09339">
    <property type="entry name" value="HTH_IclR"/>
    <property type="match status" value="1"/>
</dbReference>
<protein>
    <submittedName>
        <fullName evidence="6">IclR family transcriptional regulator</fullName>
    </submittedName>
</protein>
<dbReference type="InterPro" id="IPR036388">
    <property type="entry name" value="WH-like_DNA-bd_sf"/>
</dbReference>
<dbReference type="InterPro" id="IPR014757">
    <property type="entry name" value="Tscrpt_reg_IclR_C"/>
</dbReference>
<evidence type="ECO:0000259" key="4">
    <source>
        <dbReference type="PROSITE" id="PS51077"/>
    </source>
</evidence>
<evidence type="ECO:0000259" key="5">
    <source>
        <dbReference type="PROSITE" id="PS51078"/>
    </source>
</evidence>
<evidence type="ECO:0000256" key="1">
    <source>
        <dbReference type="ARBA" id="ARBA00023015"/>
    </source>
</evidence>
<dbReference type="GO" id="GO:0003677">
    <property type="term" value="F:DNA binding"/>
    <property type="evidence" value="ECO:0007669"/>
    <property type="project" value="UniProtKB-KW"/>
</dbReference>
<dbReference type="FunFam" id="1.10.10.10:FF:000056">
    <property type="entry name" value="IclR family transcriptional regulator"/>
    <property type="match status" value="1"/>
</dbReference>
<dbReference type="SUPFAM" id="SSF46785">
    <property type="entry name" value="Winged helix' DNA-binding domain"/>
    <property type="match status" value="1"/>
</dbReference>
<dbReference type="KEGG" id="pacr:FXN63_17210"/>
<keyword evidence="2" id="KW-0238">DNA-binding</keyword>
<feature type="domain" description="HTH iclR-type" evidence="4">
    <location>
        <begin position="51"/>
        <end position="114"/>
    </location>
</feature>
<dbReference type="GO" id="GO:0003700">
    <property type="term" value="F:DNA-binding transcription factor activity"/>
    <property type="evidence" value="ECO:0007669"/>
    <property type="project" value="TreeGrafter"/>
</dbReference>
<keyword evidence="7" id="KW-1185">Reference proteome</keyword>